<keyword evidence="8" id="KW-1185">Reference proteome</keyword>
<dbReference type="SUPFAM" id="SSF57850">
    <property type="entry name" value="RING/U-box"/>
    <property type="match status" value="1"/>
</dbReference>
<feature type="compositionally biased region" description="Acidic residues" evidence="4">
    <location>
        <begin position="308"/>
        <end position="318"/>
    </location>
</feature>
<feature type="transmembrane region" description="Helical" evidence="5">
    <location>
        <begin position="158"/>
        <end position="184"/>
    </location>
</feature>
<accession>A0ABR4PGG6</accession>
<keyword evidence="5" id="KW-1133">Transmembrane helix</keyword>
<dbReference type="EMBL" id="JBFCZG010000005">
    <property type="protein sequence ID" value="KAL3422427.1"/>
    <property type="molecule type" value="Genomic_DNA"/>
</dbReference>
<feature type="domain" description="RING-CH-type" evidence="6">
    <location>
        <begin position="56"/>
        <end position="151"/>
    </location>
</feature>
<feature type="compositionally biased region" description="Acidic residues" evidence="4">
    <location>
        <begin position="33"/>
        <end position="42"/>
    </location>
</feature>
<proteinExistence type="predicted"/>
<feature type="compositionally biased region" description="Polar residues" evidence="4">
    <location>
        <begin position="1"/>
        <end position="10"/>
    </location>
</feature>
<evidence type="ECO:0000256" key="2">
    <source>
        <dbReference type="ARBA" id="ARBA00022771"/>
    </source>
</evidence>
<protein>
    <submittedName>
        <fullName evidence="7">E3 ubiquitin-protein ligase MARCH11</fullName>
    </submittedName>
</protein>
<dbReference type="PANTHER" id="PTHR46347">
    <property type="entry name" value="RING/FYVE/PHD ZINC FINGER SUPERFAMILY PROTEIN"/>
    <property type="match status" value="1"/>
</dbReference>
<evidence type="ECO:0000259" key="6">
    <source>
        <dbReference type="PROSITE" id="PS51292"/>
    </source>
</evidence>
<keyword evidence="1" id="KW-0479">Metal-binding</keyword>
<gene>
    <name evidence="7" type="ORF">PVAG01_06583</name>
</gene>
<organism evidence="7 8">
    <name type="scientific">Phlyctema vagabunda</name>
    <dbReference type="NCBI Taxonomy" id="108571"/>
    <lineage>
        <taxon>Eukaryota</taxon>
        <taxon>Fungi</taxon>
        <taxon>Dikarya</taxon>
        <taxon>Ascomycota</taxon>
        <taxon>Pezizomycotina</taxon>
        <taxon>Leotiomycetes</taxon>
        <taxon>Helotiales</taxon>
        <taxon>Dermateaceae</taxon>
        <taxon>Phlyctema</taxon>
    </lineage>
</organism>
<dbReference type="Gene3D" id="3.30.40.10">
    <property type="entry name" value="Zinc/RING finger domain, C3HC4 (zinc finger)"/>
    <property type="match status" value="1"/>
</dbReference>
<keyword evidence="2" id="KW-0863">Zinc-finger</keyword>
<feature type="region of interest" description="Disordered" evidence="4">
    <location>
        <begin position="1"/>
        <end position="55"/>
    </location>
</feature>
<name>A0ABR4PGG6_9HELO</name>
<evidence type="ECO:0000256" key="3">
    <source>
        <dbReference type="ARBA" id="ARBA00022833"/>
    </source>
</evidence>
<feature type="region of interest" description="Disordered" evidence="4">
    <location>
        <begin position="302"/>
        <end position="331"/>
    </location>
</feature>
<keyword evidence="5" id="KW-0812">Transmembrane</keyword>
<dbReference type="InterPro" id="IPR011016">
    <property type="entry name" value="Znf_RING-CH"/>
</dbReference>
<evidence type="ECO:0000313" key="7">
    <source>
        <dbReference type="EMBL" id="KAL3422427.1"/>
    </source>
</evidence>
<evidence type="ECO:0000256" key="4">
    <source>
        <dbReference type="SAM" id="MobiDB-lite"/>
    </source>
</evidence>
<feature type="transmembrane region" description="Helical" evidence="5">
    <location>
        <begin position="269"/>
        <end position="289"/>
    </location>
</feature>
<dbReference type="SMART" id="SM00744">
    <property type="entry name" value="RINGv"/>
    <property type="match status" value="1"/>
</dbReference>
<keyword evidence="5" id="KW-0472">Membrane</keyword>
<dbReference type="InterPro" id="IPR013083">
    <property type="entry name" value="Znf_RING/FYVE/PHD"/>
</dbReference>
<evidence type="ECO:0000256" key="1">
    <source>
        <dbReference type="ARBA" id="ARBA00022723"/>
    </source>
</evidence>
<dbReference type="CDD" id="cd16495">
    <property type="entry name" value="RING_CH-C4HC3_MARCH"/>
    <property type="match status" value="1"/>
</dbReference>
<dbReference type="Pfam" id="PF12906">
    <property type="entry name" value="RINGv"/>
    <property type="match status" value="1"/>
</dbReference>
<reference evidence="7 8" key="1">
    <citation type="submission" date="2024-06" db="EMBL/GenBank/DDBJ databases">
        <title>Complete genome of Phlyctema vagabunda strain 19-DSS-EL-015.</title>
        <authorList>
            <person name="Fiorenzani C."/>
        </authorList>
    </citation>
    <scope>NUCLEOTIDE SEQUENCE [LARGE SCALE GENOMIC DNA]</scope>
    <source>
        <strain evidence="7 8">19-DSS-EL-015</strain>
    </source>
</reference>
<dbReference type="PANTHER" id="PTHR46347:SF1">
    <property type="entry name" value="RING_FYVE_PHD ZINC FINGER SUPERFAMILY PROTEIN"/>
    <property type="match status" value="1"/>
</dbReference>
<evidence type="ECO:0000313" key="8">
    <source>
        <dbReference type="Proteomes" id="UP001629113"/>
    </source>
</evidence>
<keyword evidence="3" id="KW-0862">Zinc</keyword>
<dbReference type="PROSITE" id="PS51292">
    <property type="entry name" value="ZF_RING_CH"/>
    <property type="match status" value="1"/>
</dbReference>
<dbReference type="Proteomes" id="UP001629113">
    <property type="component" value="Unassembled WGS sequence"/>
</dbReference>
<evidence type="ECO:0000256" key="5">
    <source>
        <dbReference type="SAM" id="Phobius"/>
    </source>
</evidence>
<sequence length="331" mass="37312">MSSPYVSTWSWKDPEEDISSEATAPTSPPEHVEDGDLPEQEEPPQVAGTENAPRNQKYYGPRTCRICLEVVHPTFEPVVDGGLASMINPAPKVSYISEDAESGRLIRPCKCKGSQRYCHEGCLQAWRHADPSLGRRNFWECPTCKFRYRLERLRWSRWFHSTILQLFLTFTIVFATVFVLGFVADPIINLYLDPYDTITASIPLYEDEPDGWIEHFLKGLASLGLLGFVKVLLAMSPWTWWNLRSNLPGAGARRGAGRGGTGRDRLENISWMLVIIGVVTFLVATWKFVRAWSARILESAGQRVADVQGDDDSDEPEENSTSGQQESRKSQ</sequence>
<comment type="caution">
    <text evidence="7">The sequence shown here is derived from an EMBL/GenBank/DDBJ whole genome shotgun (WGS) entry which is preliminary data.</text>
</comment>